<comment type="caution">
    <text evidence="1">The sequence shown here is derived from an EMBL/GenBank/DDBJ whole genome shotgun (WGS) entry which is preliminary data.</text>
</comment>
<sequence length="205" mass="21542">MSRRCRGCATSFDGAWTPPASVTGNRDAAVDGEYVRSGRCPGAVGETLKPALGVGGAMSESDWTDAIVGERMAVDQQFAAEVRDSPFTNQEWGLIMTAAEFEIVDADDAENARIVPDTAKVAGIMPEVEKMEGAMGGGPGAAGGAGGDDGGMFSSVKESLGLGGGDGGSDRMDDAEELLERYAEMLQDHLIEKGRWEQVRIAYQE</sequence>
<dbReference type="InterPro" id="IPR043821">
    <property type="entry name" value="DUF5799"/>
</dbReference>
<accession>A0A0P7GRX2</accession>
<dbReference type="Proteomes" id="UP000050535">
    <property type="component" value="Unassembled WGS sequence"/>
</dbReference>
<reference evidence="2" key="1">
    <citation type="submission" date="2013-11" db="EMBL/GenBank/DDBJ databases">
        <authorList>
            <person name="Hoang H.T."/>
            <person name="Killian M.L."/>
            <person name="Madson D.M."/>
            <person name="Arruda P.H.E."/>
            <person name="Sun D."/>
            <person name="Schwartz K.J."/>
            <person name="Yoon K."/>
        </authorList>
    </citation>
    <scope>NUCLEOTIDE SEQUENCE [LARGE SCALE GENOMIC DNA]</scope>
    <source>
        <strain evidence="2">CDK2</strain>
    </source>
</reference>
<protein>
    <submittedName>
        <fullName evidence="1">Uncharacterized protein</fullName>
    </submittedName>
</protein>
<organism evidence="1 2">
    <name type="scientific">Halolamina pelagica</name>
    <dbReference type="NCBI Taxonomy" id="699431"/>
    <lineage>
        <taxon>Archaea</taxon>
        <taxon>Methanobacteriati</taxon>
        <taxon>Methanobacteriota</taxon>
        <taxon>Stenosarchaea group</taxon>
        <taxon>Halobacteria</taxon>
        <taxon>Halobacteriales</taxon>
        <taxon>Haloferacaceae</taxon>
    </lineage>
</organism>
<dbReference type="EMBL" id="LGUC01000001">
    <property type="protein sequence ID" value="KPN32084.1"/>
    <property type="molecule type" value="Genomic_DNA"/>
</dbReference>
<keyword evidence="2" id="KW-1185">Reference proteome</keyword>
<evidence type="ECO:0000313" key="1">
    <source>
        <dbReference type="EMBL" id="KPN32084.1"/>
    </source>
</evidence>
<proteinExistence type="predicted"/>
<gene>
    <name evidence="1" type="ORF">SY89_02844</name>
</gene>
<dbReference type="Pfam" id="PF19113">
    <property type="entry name" value="DUF5799"/>
    <property type="match status" value="1"/>
</dbReference>
<dbReference type="AlphaFoldDB" id="A0A0P7GRX2"/>
<evidence type="ECO:0000313" key="2">
    <source>
        <dbReference type="Proteomes" id="UP000050535"/>
    </source>
</evidence>
<name>A0A0P7GRX2_9EURY</name>